<keyword evidence="6 9" id="KW-1133">Transmembrane helix</keyword>
<dbReference type="Pfam" id="PF21770">
    <property type="entry name" value="MgtC_SapB_C"/>
    <property type="match status" value="1"/>
</dbReference>
<keyword evidence="7 9" id="KW-0472">Membrane</keyword>
<dbReference type="PANTHER" id="PTHR33778">
    <property type="entry name" value="PROTEIN MGTC"/>
    <property type="match status" value="1"/>
</dbReference>
<sequence>MGILDFATRLAVAFLLGALIGVERQWRQRSAGLRTNTLVSLGAASFLLLAADIAGDATGRVASYIVSGIGFLGAGVIMKDGGTVQGLNTAATIWCSAAVGALCGVGLYPQATLVALAIIFTHLLLRPLGLFLGRLSFYKPEDEQLDYMLRLKCSTDVENALRISLVQMLGNEDKILLKSLSSDDIDDKFHVIITAIIGAVTPQDSLIERVASRLTIQEKVVKVGWEIIGAQSEL</sequence>
<evidence type="ECO:0000256" key="1">
    <source>
        <dbReference type="ARBA" id="ARBA00004651"/>
    </source>
</evidence>
<accession>A0A1T5F2J3</accession>
<dbReference type="PRINTS" id="PR01837">
    <property type="entry name" value="MGTCSAPBPROT"/>
</dbReference>
<dbReference type="Proteomes" id="UP000190150">
    <property type="component" value="Unassembled WGS sequence"/>
</dbReference>
<dbReference type="RefSeq" id="WP_079644114.1">
    <property type="nucleotide sequence ID" value="NZ_FUZF01000014.1"/>
</dbReference>
<evidence type="ECO:0000313" key="13">
    <source>
        <dbReference type="Proteomes" id="UP000190150"/>
    </source>
</evidence>
<evidence type="ECO:0000259" key="11">
    <source>
        <dbReference type="Pfam" id="PF21770"/>
    </source>
</evidence>
<feature type="domain" description="MgtC/SapB/SrpB/YhiD N-terminal" evidence="10">
    <location>
        <begin position="10"/>
        <end position="128"/>
    </location>
</feature>
<evidence type="ECO:0000256" key="7">
    <source>
        <dbReference type="ARBA" id="ARBA00023136"/>
    </source>
</evidence>
<dbReference type="AlphaFoldDB" id="A0A1T5F2J3"/>
<proteinExistence type="inferred from homology"/>
<dbReference type="Gene3D" id="3.30.70.260">
    <property type="match status" value="1"/>
</dbReference>
<dbReference type="PANTHER" id="PTHR33778:SF3">
    <property type="entry name" value="PROTEIN MGTC"/>
    <property type="match status" value="1"/>
</dbReference>
<dbReference type="InterPro" id="IPR003416">
    <property type="entry name" value="MgtC/SapB/SrpB/YhiD_fam"/>
</dbReference>
<feature type="domain" description="MgtC-like C-terminal" evidence="11">
    <location>
        <begin position="147"/>
        <end position="225"/>
    </location>
</feature>
<organism evidence="12 13">
    <name type="scientific">Sphingobacterium nematocida</name>
    <dbReference type="NCBI Taxonomy" id="1513896"/>
    <lineage>
        <taxon>Bacteria</taxon>
        <taxon>Pseudomonadati</taxon>
        <taxon>Bacteroidota</taxon>
        <taxon>Sphingobacteriia</taxon>
        <taxon>Sphingobacteriales</taxon>
        <taxon>Sphingobacteriaceae</taxon>
        <taxon>Sphingobacterium</taxon>
    </lineage>
</organism>
<evidence type="ECO:0000313" key="12">
    <source>
        <dbReference type="EMBL" id="SKB90383.1"/>
    </source>
</evidence>
<comment type="function">
    <text evidence="8">Virulence factor required for growth in low Mg(2+) medium and for intramacrophage survival. May be involved in regulating membrane potential by activating Na(+)/K(+)-ATPase.</text>
</comment>
<feature type="transmembrane region" description="Helical" evidence="9">
    <location>
        <begin position="61"/>
        <end position="78"/>
    </location>
</feature>
<evidence type="ECO:0000256" key="8">
    <source>
        <dbReference type="ARBA" id="ARBA00025369"/>
    </source>
</evidence>
<dbReference type="InterPro" id="IPR048640">
    <property type="entry name" value="MgtC-like_C"/>
</dbReference>
<dbReference type="InterPro" id="IPR049177">
    <property type="entry name" value="MgtC_SapB_SrpB_YhiD_N"/>
</dbReference>
<protein>
    <recommendedName>
        <fullName evidence="3">Protein MgtC</fullName>
    </recommendedName>
</protein>
<reference evidence="13" key="1">
    <citation type="submission" date="2017-02" db="EMBL/GenBank/DDBJ databases">
        <authorList>
            <person name="Varghese N."/>
            <person name="Submissions S."/>
        </authorList>
    </citation>
    <scope>NUCLEOTIDE SEQUENCE [LARGE SCALE GENOMIC DNA]</scope>
    <source>
        <strain evidence="13">DSM 24091</strain>
    </source>
</reference>
<comment type="subcellular location">
    <subcellularLocation>
        <location evidence="1">Cell membrane</location>
        <topology evidence="1">Multi-pass membrane protein</topology>
    </subcellularLocation>
</comment>
<evidence type="ECO:0000259" key="10">
    <source>
        <dbReference type="Pfam" id="PF02308"/>
    </source>
</evidence>
<dbReference type="GO" id="GO:0005886">
    <property type="term" value="C:plasma membrane"/>
    <property type="evidence" value="ECO:0007669"/>
    <property type="project" value="UniProtKB-SubCell"/>
</dbReference>
<dbReference type="STRING" id="1513896.SAMN05660841_02957"/>
<dbReference type="OrthoDB" id="9811198at2"/>
<keyword evidence="13" id="KW-1185">Reference proteome</keyword>
<feature type="transmembrane region" description="Helical" evidence="9">
    <location>
        <begin position="35"/>
        <end position="55"/>
    </location>
</feature>
<keyword evidence="5 9" id="KW-0812">Transmembrane</keyword>
<evidence type="ECO:0000256" key="9">
    <source>
        <dbReference type="SAM" id="Phobius"/>
    </source>
</evidence>
<evidence type="ECO:0000256" key="5">
    <source>
        <dbReference type="ARBA" id="ARBA00022692"/>
    </source>
</evidence>
<evidence type="ECO:0000256" key="3">
    <source>
        <dbReference type="ARBA" id="ARBA00013833"/>
    </source>
</evidence>
<dbReference type="EMBL" id="FUZF01000014">
    <property type="protein sequence ID" value="SKB90383.1"/>
    <property type="molecule type" value="Genomic_DNA"/>
</dbReference>
<comment type="similarity">
    <text evidence="2">Belongs to the MgtC/SapB family.</text>
</comment>
<evidence type="ECO:0000256" key="6">
    <source>
        <dbReference type="ARBA" id="ARBA00022989"/>
    </source>
</evidence>
<dbReference type="Pfam" id="PF02308">
    <property type="entry name" value="MgtC"/>
    <property type="match status" value="1"/>
</dbReference>
<evidence type="ECO:0000256" key="2">
    <source>
        <dbReference type="ARBA" id="ARBA00009298"/>
    </source>
</evidence>
<name>A0A1T5F2J3_9SPHI</name>
<keyword evidence="4" id="KW-1003">Cell membrane</keyword>
<evidence type="ECO:0000256" key="4">
    <source>
        <dbReference type="ARBA" id="ARBA00022475"/>
    </source>
</evidence>
<gene>
    <name evidence="12" type="ORF">SAMN05660841_02957</name>
</gene>